<dbReference type="InterPro" id="IPR024395">
    <property type="entry name" value="CLASP_N_dom"/>
</dbReference>
<feature type="domain" description="CLASP N-terminal" evidence="8">
    <location>
        <begin position="358"/>
        <end position="562"/>
    </location>
</feature>
<dbReference type="GO" id="GO:0005876">
    <property type="term" value="C:spindle microtubule"/>
    <property type="evidence" value="ECO:0007669"/>
    <property type="project" value="TreeGrafter"/>
</dbReference>
<evidence type="ECO:0000256" key="3">
    <source>
        <dbReference type="ARBA" id="ARBA00022618"/>
    </source>
</evidence>
<comment type="subcellular location">
    <subcellularLocation>
        <location evidence="1">Cytoplasm</location>
        <location evidence="1">Cytoskeleton</location>
        <location evidence="1">Spindle</location>
    </subcellularLocation>
</comment>
<keyword evidence="3" id="KW-0132">Cell division</keyword>
<evidence type="ECO:0000256" key="2">
    <source>
        <dbReference type="ARBA" id="ARBA00009549"/>
    </source>
</evidence>
<dbReference type="GO" id="GO:1990023">
    <property type="term" value="C:mitotic spindle midzone"/>
    <property type="evidence" value="ECO:0007669"/>
    <property type="project" value="TreeGrafter"/>
</dbReference>
<evidence type="ECO:0000313" key="9">
    <source>
        <dbReference type="EMBL" id="EAU84585.2"/>
    </source>
</evidence>
<dbReference type="eggNOG" id="ENOG502QT5T">
    <property type="taxonomic scope" value="Eukaryota"/>
</dbReference>
<dbReference type="RefSeq" id="XP_001836968.2">
    <property type="nucleotide sequence ID" value="XM_001836916.2"/>
</dbReference>
<dbReference type="GO" id="GO:0008017">
    <property type="term" value="F:microtubule binding"/>
    <property type="evidence" value="ECO:0007669"/>
    <property type="project" value="TreeGrafter"/>
</dbReference>
<evidence type="ECO:0000256" key="6">
    <source>
        <dbReference type="SAM" id="Coils"/>
    </source>
</evidence>
<accession>A8NWR7</accession>
<dbReference type="OrthoDB" id="46159at2759"/>
<dbReference type="GO" id="GO:0090307">
    <property type="term" value="P:mitotic spindle assembly"/>
    <property type="evidence" value="ECO:0007669"/>
    <property type="project" value="TreeGrafter"/>
</dbReference>
<feature type="region of interest" description="Disordered" evidence="7">
    <location>
        <begin position="600"/>
        <end position="719"/>
    </location>
</feature>
<keyword evidence="4" id="KW-0493">Microtubule</keyword>
<feature type="region of interest" description="Disordered" evidence="7">
    <location>
        <begin position="276"/>
        <end position="295"/>
    </location>
</feature>
<proteinExistence type="inferred from homology"/>
<dbReference type="GO" id="GO:0005815">
    <property type="term" value="C:microtubule organizing center"/>
    <property type="evidence" value="ECO:0007669"/>
    <property type="project" value="TreeGrafter"/>
</dbReference>
<feature type="region of interest" description="Disordered" evidence="7">
    <location>
        <begin position="563"/>
        <end position="588"/>
    </location>
</feature>
<feature type="region of interest" description="Disordered" evidence="7">
    <location>
        <begin position="331"/>
        <end position="356"/>
    </location>
</feature>
<evidence type="ECO:0000256" key="1">
    <source>
        <dbReference type="ARBA" id="ARBA00004186"/>
    </source>
</evidence>
<dbReference type="Pfam" id="PF12348">
    <property type="entry name" value="CLASP_N"/>
    <property type="match status" value="1"/>
</dbReference>
<dbReference type="PANTHER" id="PTHR21567">
    <property type="entry name" value="CLASP"/>
    <property type="match status" value="1"/>
</dbReference>
<dbReference type="PANTHER" id="PTHR21567:SF9">
    <property type="entry name" value="CLIP-ASSOCIATING PROTEIN"/>
    <property type="match status" value="1"/>
</dbReference>
<feature type="region of interest" description="Disordered" evidence="7">
    <location>
        <begin position="769"/>
        <end position="792"/>
    </location>
</feature>
<dbReference type="GO" id="GO:0005881">
    <property type="term" value="C:cytoplasmic microtubule"/>
    <property type="evidence" value="ECO:0007669"/>
    <property type="project" value="TreeGrafter"/>
</dbReference>
<dbReference type="InterPro" id="IPR011989">
    <property type="entry name" value="ARM-like"/>
</dbReference>
<dbReference type="OMA" id="VHIRRTH"/>
<reference evidence="9 10" key="1">
    <citation type="journal article" date="2010" name="Proc. Natl. Acad. Sci. U.S.A.">
        <title>Insights into evolution of multicellular fungi from the assembled chromosomes of the mushroom Coprinopsis cinerea (Coprinus cinereus).</title>
        <authorList>
            <person name="Stajich J.E."/>
            <person name="Wilke S.K."/>
            <person name="Ahren D."/>
            <person name="Au C.H."/>
            <person name="Birren B.W."/>
            <person name="Borodovsky M."/>
            <person name="Burns C."/>
            <person name="Canback B."/>
            <person name="Casselton L.A."/>
            <person name="Cheng C.K."/>
            <person name="Deng J."/>
            <person name="Dietrich F.S."/>
            <person name="Fargo D.C."/>
            <person name="Farman M.L."/>
            <person name="Gathman A.C."/>
            <person name="Goldberg J."/>
            <person name="Guigo R."/>
            <person name="Hoegger P.J."/>
            <person name="Hooker J.B."/>
            <person name="Huggins A."/>
            <person name="James T.Y."/>
            <person name="Kamada T."/>
            <person name="Kilaru S."/>
            <person name="Kodira C."/>
            <person name="Kues U."/>
            <person name="Kupfer D."/>
            <person name="Kwan H.S."/>
            <person name="Lomsadze A."/>
            <person name="Li W."/>
            <person name="Lilly W.W."/>
            <person name="Ma L.J."/>
            <person name="Mackey A.J."/>
            <person name="Manning G."/>
            <person name="Martin F."/>
            <person name="Muraguchi H."/>
            <person name="Natvig D.O."/>
            <person name="Palmerini H."/>
            <person name="Ramesh M.A."/>
            <person name="Rehmeyer C.J."/>
            <person name="Roe B.A."/>
            <person name="Shenoy N."/>
            <person name="Stanke M."/>
            <person name="Ter-Hovhannisyan V."/>
            <person name="Tunlid A."/>
            <person name="Velagapudi R."/>
            <person name="Vision T.J."/>
            <person name="Zeng Q."/>
            <person name="Zolan M.E."/>
            <person name="Pukkila P.J."/>
        </authorList>
    </citation>
    <scope>NUCLEOTIDE SEQUENCE [LARGE SCALE GENOMIC DNA]</scope>
    <source>
        <strain evidence="10">Okayama-7 / 130 / ATCC MYA-4618 / FGSC 9003</strain>
    </source>
</reference>
<keyword evidence="5" id="KW-0498">Mitosis</keyword>
<feature type="compositionally biased region" description="Low complexity" evidence="7">
    <location>
        <begin position="689"/>
        <end position="703"/>
    </location>
</feature>
<dbReference type="VEuPathDB" id="FungiDB:CC1G_00104"/>
<feature type="compositionally biased region" description="Low complexity" evidence="7">
    <location>
        <begin position="771"/>
        <end position="792"/>
    </location>
</feature>
<keyword evidence="10" id="KW-1185">Reference proteome</keyword>
<evidence type="ECO:0000256" key="7">
    <source>
        <dbReference type="SAM" id="MobiDB-lite"/>
    </source>
</evidence>
<comment type="caution">
    <text evidence="9">The sequence shown here is derived from an EMBL/GenBank/DDBJ whole genome shotgun (WGS) entry which is preliminary data.</text>
</comment>
<dbReference type="Gene3D" id="1.25.10.10">
    <property type="entry name" value="Leucine-rich Repeat Variant"/>
    <property type="match status" value="2"/>
</dbReference>
<dbReference type="KEGG" id="cci:CC1G_00104"/>
<feature type="compositionally biased region" description="Polar residues" evidence="7">
    <location>
        <begin position="610"/>
        <end position="641"/>
    </location>
</feature>
<evidence type="ECO:0000259" key="8">
    <source>
        <dbReference type="Pfam" id="PF12348"/>
    </source>
</evidence>
<dbReference type="SUPFAM" id="SSF48371">
    <property type="entry name" value="ARM repeat"/>
    <property type="match status" value="1"/>
</dbReference>
<dbReference type="GeneID" id="6013523"/>
<organism evidence="9 10">
    <name type="scientific">Coprinopsis cinerea (strain Okayama-7 / 130 / ATCC MYA-4618 / FGSC 9003)</name>
    <name type="common">Inky cap fungus</name>
    <name type="synonym">Hormographiella aspergillata</name>
    <dbReference type="NCBI Taxonomy" id="240176"/>
    <lineage>
        <taxon>Eukaryota</taxon>
        <taxon>Fungi</taxon>
        <taxon>Dikarya</taxon>
        <taxon>Basidiomycota</taxon>
        <taxon>Agaricomycotina</taxon>
        <taxon>Agaricomycetes</taxon>
        <taxon>Agaricomycetidae</taxon>
        <taxon>Agaricales</taxon>
        <taxon>Agaricineae</taxon>
        <taxon>Psathyrellaceae</taxon>
        <taxon>Coprinopsis</taxon>
    </lineage>
</organism>
<dbReference type="EMBL" id="AACS02000005">
    <property type="protein sequence ID" value="EAU84585.2"/>
    <property type="molecule type" value="Genomic_DNA"/>
</dbReference>
<dbReference type="InParanoid" id="A8NWR7"/>
<name>A8NWR7_COPC7</name>
<sequence>MASEDSRLDKLIAQLKSNDVDVKVDALAKLQLEFESEIEITDSDAIISAFKACLRISNQHLTSATLYALPPLLPLIITRNVAINNSQSTPNASSSSGTSGLIDVPTLRYVLMSFLPPGGIIDRLGDKERPQAKAREALVILGGYAFRAGGASNMTSKSGKGVETPLMIFERFLREAGLASKVWKVREQSILTLVNIRRGHPQFPIRPYLTLLVDCLEDTDAHVRDCARTSVVELFSGPSVTDAARADLKKEMSKKNVRKAIVEDVLAKLLAAATASAPGSANGSEQGEGGSKAKEYIPPSLRIAGAKARAPSQTNTLSRATSVMNLKEVPRPASRGAAVVSPPPLPTSNPVSDNPDVQTVYRVRGMLKGDVHNRYPEVFFACLKDGFMQWSLKTLASLRTTVAVNTCLMYSEMAAILGPGLDPYCDLLLTNLLKMAAFTKKITAQQSQTSVGDIITYTSAPSRVVLPLLWATLQEKTVQARAFVIGHFKKYLEVHGLRSKNNIEAAGGLEILERSIKKALGDANPAVREASRVMFWSFHAIWPDNATAILNSLDNTARKQLERACPDASMQTSLQPKTPAPPKKSSIAAAIAASRAKAKAIAAAPPTLRHQATSSHTPASSRRSTSPGTISASRSVSSTAVPGNHSRGSSSNSSQRAHSPSLSDHNNARRRTSSPLATTGTLRKAMQTALPASPPSSAGQASPPRRPTGLGIRNGPVPVPNRESLLLPSVSHLKDESFLLATTVPIPEGDTDTEDDHSVNLMSFSAAYEQLPRSRTPPLSPRSNGSKPSVAASVSNALSSGSLSDVVPGQLGGLQIVVEDALRARAEQAESAAERLLELVDDAEEDELQAPMMPITIGKGKVRHSNIGAAATGMDSQATVRAKPKSSPAPIPAAFAGIADTRAPKSDRSQQAPPSTPNNKTSVIMKQAAMFKDSPVNAKRSASLLDVLHAKRHSTGWWLKRMNLFSKAAPSQLKSELERMDEIKALVEALERGELSKDILQKAALACIENPVAPDPSSPMSLVMGEEPTSPSPFAVKALPSQQQQLHSDLWERERLFDRLFGALLTVLEPSKDESELEYGLIIIWEMLENQAPYLEHREADLFSMLMNLRYCNKVNVLEATSTIRDALTSKIDPVYGLTTFHSCLRSFHEGQPPELDGVEGLTEVKAATYAFGLIALGKFILRLPAEIAEEEIPRLKATLITALNDRSSLIIRESAAASIIAAQLVIRNETQLFALLDGLADDKKNLLTYLFDKHGARGDGKGGLMSNGDGKGGSGLAKFEKEIMRLDTRTSTPSRVSSGFGR</sequence>
<gene>
    <name evidence="9" type="ORF">CC1G_00104</name>
</gene>
<dbReference type="Proteomes" id="UP000001861">
    <property type="component" value="Unassembled WGS sequence"/>
</dbReference>
<feature type="coiled-coil region" evidence="6">
    <location>
        <begin position="819"/>
        <end position="846"/>
    </location>
</feature>
<feature type="compositionally biased region" description="Low complexity" evidence="7">
    <location>
        <begin position="642"/>
        <end position="661"/>
    </location>
</feature>
<comment type="similarity">
    <text evidence="2">Belongs to the CLASP family.</text>
</comment>
<keyword evidence="5" id="KW-0131">Cell cycle</keyword>
<protein>
    <submittedName>
        <fullName evidence="9">STU1</fullName>
    </submittedName>
</protein>
<dbReference type="InterPro" id="IPR016024">
    <property type="entry name" value="ARM-type_fold"/>
</dbReference>
<keyword evidence="6" id="KW-0175">Coiled coil</keyword>
<evidence type="ECO:0000313" key="10">
    <source>
        <dbReference type="Proteomes" id="UP000001861"/>
    </source>
</evidence>
<dbReference type="HOGENOM" id="CLU_003840_0_0_1"/>
<dbReference type="GO" id="GO:0051301">
    <property type="term" value="P:cell division"/>
    <property type="evidence" value="ECO:0007669"/>
    <property type="project" value="UniProtKB-KW"/>
</dbReference>
<dbReference type="STRING" id="240176.A8NWR7"/>
<evidence type="ECO:0000256" key="5">
    <source>
        <dbReference type="ARBA" id="ARBA00022776"/>
    </source>
</evidence>
<evidence type="ECO:0000256" key="4">
    <source>
        <dbReference type="ARBA" id="ARBA00022701"/>
    </source>
</evidence>